<name>A0A1L7NNB6_PSEPU</name>
<dbReference type="AlphaFoldDB" id="A0A1L7NNB6"/>
<organism evidence="9 10">
    <name type="scientific">Pseudomonas putida</name>
    <name type="common">Arthrobacter siderocapsulatus</name>
    <dbReference type="NCBI Taxonomy" id="303"/>
    <lineage>
        <taxon>Bacteria</taxon>
        <taxon>Pseudomonadati</taxon>
        <taxon>Pseudomonadota</taxon>
        <taxon>Gammaproteobacteria</taxon>
        <taxon>Pseudomonadales</taxon>
        <taxon>Pseudomonadaceae</taxon>
        <taxon>Pseudomonas</taxon>
    </lineage>
</organism>
<gene>
    <name evidence="7" type="ORF">KF715C_ch13090</name>
    <name evidence="8" type="ORF">KF715C_pA4160</name>
    <name evidence="9" type="ORF">KF715C_pA4290</name>
</gene>
<evidence type="ECO:0000313" key="10">
    <source>
        <dbReference type="Proteomes" id="UP000218731"/>
    </source>
</evidence>
<dbReference type="Pfam" id="PF05598">
    <property type="entry name" value="DUF772"/>
    <property type="match status" value="1"/>
</dbReference>
<comment type="similarity">
    <text evidence="1">Belongs to the transposase 11 family.</text>
</comment>
<dbReference type="Proteomes" id="UP000218731">
    <property type="component" value="Plasmid pKF715A"/>
</dbReference>
<dbReference type="GO" id="GO:0006310">
    <property type="term" value="P:DNA recombination"/>
    <property type="evidence" value="ECO:0007669"/>
    <property type="project" value="UniProtKB-KW"/>
</dbReference>
<evidence type="ECO:0000313" key="8">
    <source>
        <dbReference type="EMBL" id="BAW26921.1"/>
    </source>
</evidence>
<keyword evidence="9" id="KW-0614">Plasmid</keyword>
<dbReference type="NCBIfam" id="NF033581">
    <property type="entry name" value="transpos_IS5_4"/>
    <property type="match status" value="1"/>
</dbReference>
<geneLocation type="plasmid" evidence="9">
    <name>pKF715A</name>
</geneLocation>
<evidence type="ECO:0000313" key="7">
    <source>
        <dbReference type="EMBL" id="BAW21882.1"/>
    </source>
</evidence>
<dbReference type="EMBL" id="AP015030">
    <property type="protein sequence ID" value="BAW26921.1"/>
    <property type="molecule type" value="Genomic_DNA"/>
</dbReference>
<reference evidence="9 10" key="1">
    <citation type="submission" date="2015-11" db="EMBL/GenBank/DDBJ databases">
        <title>Complete genome sequencing of a biphenyl-degrading bacterium, Pseudomonas putida KF715 (=NBRC110667).</title>
        <authorList>
            <person name="Suenaga H."/>
            <person name="Fujihara N."/>
            <person name="Watanabe T."/>
            <person name="Hirose J."/>
            <person name="Kimura N."/>
            <person name="Yamazoe A."/>
            <person name="Hosoyama A."/>
            <person name="Shimodaira J."/>
            <person name="Furukawa K."/>
        </authorList>
    </citation>
    <scope>NUCLEOTIDE SEQUENCE [LARGE SCALE GENOMIC DNA]</scope>
    <source>
        <strain evidence="9 10">KF715</strain>
        <plasmid evidence="9">pKF715A</plasmid>
        <plasmid evidence="10">Plasmid pkf715a dna</plasmid>
    </source>
</reference>
<keyword evidence="3" id="KW-0238">DNA-binding</keyword>
<evidence type="ECO:0000256" key="4">
    <source>
        <dbReference type="ARBA" id="ARBA00023172"/>
    </source>
</evidence>
<dbReference type="PANTHER" id="PTHR35604:SF2">
    <property type="entry name" value="TRANSPOSASE INSH FOR INSERTION SEQUENCE ELEMENT IS5A-RELATED"/>
    <property type="match status" value="1"/>
</dbReference>
<dbReference type="EMBL" id="AP015029">
    <property type="protein sequence ID" value="BAW21882.1"/>
    <property type="molecule type" value="Genomic_DNA"/>
</dbReference>
<protein>
    <submittedName>
        <fullName evidence="9">ISPssy, transposase</fullName>
    </submittedName>
</protein>
<accession>A0A1L7NNB6</accession>
<evidence type="ECO:0000313" key="9">
    <source>
        <dbReference type="EMBL" id="BAW26934.1"/>
    </source>
</evidence>
<keyword evidence="2" id="KW-0815">Transposition</keyword>
<evidence type="ECO:0000259" key="6">
    <source>
        <dbReference type="Pfam" id="PF05598"/>
    </source>
</evidence>
<dbReference type="InterPro" id="IPR047959">
    <property type="entry name" value="Transpos_IS5"/>
</dbReference>
<evidence type="ECO:0000256" key="3">
    <source>
        <dbReference type="ARBA" id="ARBA00023125"/>
    </source>
</evidence>
<evidence type="ECO:0000256" key="2">
    <source>
        <dbReference type="ARBA" id="ARBA00022578"/>
    </source>
</evidence>
<sequence>MKQMTFADAEYAGKRKQTRKELFLIEMEHVVPWQGLIALIEPHYPKGEGGRPAYPLMAMLRVHLLQNWFGYSDPALEGALYETTILRQFAGLRLERIPDETTILNFRRLLERHELAAGILAVINGYLGDHGLSLRQGTIVVATLIHAPSSTKTRTASATPRCTRPRKATSTTSA</sequence>
<feature type="domain" description="Transposase InsH N-terminal" evidence="6">
    <location>
        <begin position="17"/>
        <end position="108"/>
    </location>
</feature>
<dbReference type="EMBL" id="AP015030">
    <property type="protein sequence ID" value="BAW26934.1"/>
    <property type="molecule type" value="Genomic_DNA"/>
</dbReference>
<dbReference type="Proteomes" id="UP000218731">
    <property type="component" value="Chromosome 1"/>
</dbReference>
<evidence type="ECO:0000256" key="5">
    <source>
        <dbReference type="SAM" id="MobiDB-lite"/>
    </source>
</evidence>
<dbReference type="GO" id="GO:0032196">
    <property type="term" value="P:transposition"/>
    <property type="evidence" value="ECO:0007669"/>
    <property type="project" value="UniProtKB-KW"/>
</dbReference>
<dbReference type="GO" id="GO:0003677">
    <property type="term" value="F:DNA binding"/>
    <property type="evidence" value="ECO:0007669"/>
    <property type="project" value="UniProtKB-KW"/>
</dbReference>
<dbReference type="InterPro" id="IPR008490">
    <property type="entry name" value="Transposase_InsH_N"/>
</dbReference>
<evidence type="ECO:0000256" key="1">
    <source>
        <dbReference type="ARBA" id="ARBA00010075"/>
    </source>
</evidence>
<proteinExistence type="inferred from homology"/>
<geneLocation type="plasmid" evidence="10">
    <name>pkf715a dna</name>
</geneLocation>
<feature type="region of interest" description="Disordered" evidence="5">
    <location>
        <begin position="152"/>
        <end position="174"/>
    </location>
</feature>
<keyword evidence="4" id="KW-0233">DNA recombination</keyword>
<dbReference type="PANTHER" id="PTHR35604">
    <property type="entry name" value="TRANSPOSASE INSH FOR INSERTION SEQUENCE ELEMENT IS5A-RELATED"/>
    <property type="match status" value="1"/>
</dbReference>